<keyword evidence="7 10" id="KW-0274">FAD</keyword>
<reference evidence="12 13" key="1">
    <citation type="submission" date="2024-09" db="EMBL/GenBank/DDBJ databases">
        <title>Draft genome sequence of Candidatus Magnetaquicoccaceae bacterium FCR-1.</title>
        <authorList>
            <person name="Shimoshige H."/>
            <person name="Shimamura S."/>
            <person name="Taoka A."/>
            <person name="Kobayashi H."/>
            <person name="Maekawa T."/>
        </authorList>
    </citation>
    <scope>NUCLEOTIDE SEQUENCE [LARGE SCALE GENOMIC DNA]</scope>
    <source>
        <strain evidence="12 13">FCR-1</strain>
    </source>
</reference>
<dbReference type="PANTHER" id="PTHR11806:SF2">
    <property type="entry name" value="METHYLENETETRAHYDROFOLATE--TRNA-(URACIL-5-)-METHYLTRANSFERASE TRMFO"/>
    <property type="match status" value="1"/>
</dbReference>
<feature type="domain" description="MnmG N-terminal" evidence="11">
    <location>
        <begin position="4"/>
        <end position="365"/>
    </location>
</feature>
<comment type="similarity">
    <text evidence="10">Belongs to the MnmG family. TrmFO subfamily.</text>
</comment>
<evidence type="ECO:0000256" key="7">
    <source>
        <dbReference type="ARBA" id="ARBA00022827"/>
    </source>
</evidence>
<comment type="cofactor">
    <cofactor evidence="1 10">
        <name>FAD</name>
        <dbReference type="ChEBI" id="CHEBI:57692"/>
    </cofactor>
</comment>
<gene>
    <name evidence="10 12" type="primary">trmFO</name>
    <name evidence="12" type="ORF">SIID45300_02792</name>
</gene>
<comment type="catalytic activity">
    <reaction evidence="10">
        <text>uridine(54) in tRNA + (6R)-5,10-methylene-5,6,7,8-tetrahydrofolate + NADPH + H(+) = 5-methyluridine(54) in tRNA + (6S)-5,6,7,8-tetrahydrofolate + NADP(+)</text>
        <dbReference type="Rhea" id="RHEA:62372"/>
        <dbReference type="Rhea" id="RHEA-COMP:10167"/>
        <dbReference type="Rhea" id="RHEA-COMP:10193"/>
        <dbReference type="ChEBI" id="CHEBI:15378"/>
        <dbReference type="ChEBI" id="CHEBI:15636"/>
        <dbReference type="ChEBI" id="CHEBI:57453"/>
        <dbReference type="ChEBI" id="CHEBI:57783"/>
        <dbReference type="ChEBI" id="CHEBI:58349"/>
        <dbReference type="ChEBI" id="CHEBI:65315"/>
        <dbReference type="ChEBI" id="CHEBI:74447"/>
        <dbReference type="EC" id="2.1.1.74"/>
    </reaction>
</comment>
<dbReference type="NCBIfam" id="TIGR00137">
    <property type="entry name" value="gid_trmFO"/>
    <property type="match status" value="1"/>
</dbReference>
<evidence type="ECO:0000256" key="8">
    <source>
        <dbReference type="ARBA" id="ARBA00022857"/>
    </source>
</evidence>
<dbReference type="Proteomes" id="UP001628193">
    <property type="component" value="Unassembled WGS sequence"/>
</dbReference>
<evidence type="ECO:0000256" key="9">
    <source>
        <dbReference type="ARBA" id="ARBA00023027"/>
    </source>
</evidence>
<evidence type="ECO:0000256" key="4">
    <source>
        <dbReference type="ARBA" id="ARBA00022630"/>
    </source>
</evidence>
<evidence type="ECO:0000313" key="13">
    <source>
        <dbReference type="Proteomes" id="UP001628193"/>
    </source>
</evidence>
<dbReference type="HAMAP" id="MF_01037">
    <property type="entry name" value="TrmFO"/>
    <property type="match status" value="1"/>
</dbReference>
<dbReference type="Pfam" id="PF01134">
    <property type="entry name" value="GIDA"/>
    <property type="match status" value="1"/>
</dbReference>
<comment type="caution">
    <text evidence="12">The sequence shown here is derived from an EMBL/GenBank/DDBJ whole genome shotgun (WGS) entry which is preliminary data.</text>
</comment>
<evidence type="ECO:0000256" key="1">
    <source>
        <dbReference type="ARBA" id="ARBA00001974"/>
    </source>
</evidence>
<keyword evidence="4 10" id="KW-0285">Flavoprotein</keyword>
<evidence type="ECO:0000256" key="2">
    <source>
        <dbReference type="ARBA" id="ARBA00022490"/>
    </source>
</evidence>
<evidence type="ECO:0000256" key="10">
    <source>
        <dbReference type="HAMAP-Rule" id="MF_01037"/>
    </source>
</evidence>
<dbReference type="NCBIfam" id="NF003739">
    <property type="entry name" value="PRK05335.1"/>
    <property type="match status" value="1"/>
</dbReference>
<dbReference type="RefSeq" id="WP_420906165.1">
    <property type="nucleotide sequence ID" value="NZ_BAAFGK010000005.1"/>
</dbReference>
<dbReference type="EMBL" id="BAAFGK010000005">
    <property type="protein sequence ID" value="GAB0058443.1"/>
    <property type="molecule type" value="Genomic_DNA"/>
</dbReference>
<keyword evidence="13" id="KW-1185">Reference proteome</keyword>
<keyword evidence="6 10" id="KW-0819">tRNA processing</keyword>
<evidence type="ECO:0000256" key="5">
    <source>
        <dbReference type="ARBA" id="ARBA00022679"/>
    </source>
</evidence>
<dbReference type="PANTHER" id="PTHR11806">
    <property type="entry name" value="GLUCOSE INHIBITED DIVISION PROTEIN A"/>
    <property type="match status" value="1"/>
</dbReference>
<keyword evidence="3 10" id="KW-0489">Methyltransferase</keyword>
<dbReference type="InterPro" id="IPR004417">
    <property type="entry name" value="TrmFO"/>
</dbReference>
<evidence type="ECO:0000313" key="12">
    <source>
        <dbReference type="EMBL" id="GAB0058443.1"/>
    </source>
</evidence>
<keyword evidence="9 10" id="KW-0520">NAD</keyword>
<dbReference type="InterPro" id="IPR036188">
    <property type="entry name" value="FAD/NAD-bd_sf"/>
</dbReference>
<dbReference type="EC" id="2.1.1.74" evidence="10"/>
<evidence type="ECO:0000259" key="11">
    <source>
        <dbReference type="Pfam" id="PF01134"/>
    </source>
</evidence>
<name>A0ABQ0CC16_9PROT</name>
<feature type="binding site" evidence="10">
    <location>
        <begin position="8"/>
        <end position="13"/>
    </location>
    <ligand>
        <name>FAD</name>
        <dbReference type="ChEBI" id="CHEBI:57692"/>
    </ligand>
</feature>
<accession>A0ABQ0CC16</accession>
<evidence type="ECO:0000256" key="6">
    <source>
        <dbReference type="ARBA" id="ARBA00022694"/>
    </source>
</evidence>
<dbReference type="GO" id="GO:0047151">
    <property type="term" value="F:tRNA (uracil(54)-C5)-methyltransferase activity, 5,10-methylenetetrahydrofolate-dependent"/>
    <property type="evidence" value="ECO:0007669"/>
    <property type="project" value="UniProtKB-EC"/>
</dbReference>
<keyword evidence="8 10" id="KW-0521">NADP</keyword>
<comment type="function">
    <text evidence="10">Catalyzes the folate-dependent formation of 5-methyl-uridine at position 54 (M-5-U54) in all tRNAs.</text>
</comment>
<evidence type="ECO:0000256" key="3">
    <source>
        <dbReference type="ARBA" id="ARBA00022603"/>
    </source>
</evidence>
<comment type="subcellular location">
    <subcellularLocation>
        <location evidence="10">Cytoplasm</location>
    </subcellularLocation>
</comment>
<dbReference type="InterPro" id="IPR040131">
    <property type="entry name" value="MnmG_N"/>
</dbReference>
<keyword evidence="5 10" id="KW-0808">Transferase</keyword>
<sequence length="437" mass="48777">MNTVRIIGAGLAGSETAWQLANRDIRVQLLEMRPTRYSPAHHTDRCAELVCSNSLRADDWQHNAVGLLHQEMRLLDSLILAAADANRTPAGGALAADRDGFSQWITDRITNHPNIELIRTEITTLPDNDLPTVIATGPLTSDALAAALEERLGKERLYFYDSLAPIVHLDSIDFSRAFRQSRYDKGGADYINCPLDEAQYNTFITDLLAAEQVPCRPFEKPVYFEGCLPIEVMAARGPETLRYGPMKPVGLRNPHQNNTTPHAVVQLRQDNRQGTLWNLVGFQTKLTWPEQKRIFRAIPGLENAEFARLGAIHRNTYIHGPTVLDDHLRLKSQPSIFMAGQITGVEGYVESAASGLMVGIFLANWLRTGELPEIPPAETAHGALLRHVTHGDPETFQPMNINFGLFPPLTEKCRKVDRKPVMAKRALTALEGWKDRM</sequence>
<proteinExistence type="inferred from homology"/>
<protein>
    <recommendedName>
        <fullName evidence="10">Methylenetetrahydrofolate--tRNA-(uracil-5-)-methyltransferase TrmFO</fullName>
        <ecNumber evidence="10">2.1.1.74</ecNumber>
    </recommendedName>
    <alternativeName>
        <fullName evidence="10">Folate-dependent tRNA (uracil-5-)-methyltransferase</fullName>
    </alternativeName>
    <alternativeName>
        <fullName evidence="10">Folate-dependent tRNA(M-5-U54)-methyltransferase</fullName>
    </alternativeName>
</protein>
<comment type="catalytic activity">
    <reaction evidence="10">
        <text>uridine(54) in tRNA + (6R)-5,10-methylene-5,6,7,8-tetrahydrofolate + NADH + H(+) = 5-methyluridine(54) in tRNA + (6S)-5,6,7,8-tetrahydrofolate + NAD(+)</text>
        <dbReference type="Rhea" id="RHEA:16873"/>
        <dbReference type="Rhea" id="RHEA-COMP:10167"/>
        <dbReference type="Rhea" id="RHEA-COMP:10193"/>
        <dbReference type="ChEBI" id="CHEBI:15378"/>
        <dbReference type="ChEBI" id="CHEBI:15636"/>
        <dbReference type="ChEBI" id="CHEBI:57453"/>
        <dbReference type="ChEBI" id="CHEBI:57540"/>
        <dbReference type="ChEBI" id="CHEBI:57945"/>
        <dbReference type="ChEBI" id="CHEBI:65315"/>
        <dbReference type="ChEBI" id="CHEBI:74447"/>
        <dbReference type="EC" id="2.1.1.74"/>
    </reaction>
</comment>
<dbReference type="InterPro" id="IPR002218">
    <property type="entry name" value="MnmG-rel"/>
</dbReference>
<keyword evidence="2 10" id="KW-0963">Cytoplasm</keyword>
<dbReference type="Gene3D" id="3.50.50.60">
    <property type="entry name" value="FAD/NAD(P)-binding domain"/>
    <property type="match status" value="2"/>
</dbReference>
<organism evidence="12 13">
    <name type="scientific">Candidatus Magnetaquiglobus chichijimensis</name>
    <dbReference type="NCBI Taxonomy" id="3141448"/>
    <lineage>
        <taxon>Bacteria</taxon>
        <taxon>Pseudomonadati</taxon>
        <taxon>Pseudomonadota</taxon>
        <taxon>Magnetococcia</taxon>
        <taxon>Magnetococcales</taxon>
        <taxon>Candidatus Magnetaquicoccaceae</taxon>
        <taxon>Candidatus Magnetaquiglobus</taxon>
    </lineage>
</organism>
<dbReference type="GO" id="GO:0032259">
    <property type="term" value="P:methylation"/>
    <property type="evidence" value="ECO:0007669"/>
    <property type="project" value="UniProtKB-KW"/>
</dbReference>
<dbReference type="SUPFAM" id="SSF51905">
    <property type="entry name" value="FAD/NAD(P)-binding domain"/>
    <property type="match status" value="1"/>
</dbReference>